<feature type="transmembrane region" description="Helical" evidence="1">
    <location>
        <begin position="25"/>
        <end position="50"/>
    </location>
</feature>
<keyword evidence="1" id="KW-1133">Transmembrane helix</keyword>
<dbReference type="Proteomes" id="UP000054995">
    <property type="component" value="Unassembled WGS sequence"/>
</dbReference>
<gene>
    <name evidence="2" type="ORF">T4D_9441</name>
</gene>
<accession>A0A0V1FIG3</accession>
<organism evidence="2 3">
    <name type="scientific">Trichinella pseudospiralis</name>
    <name type="common">Parasitic roundworm</name>
    <dbReference type="NCBI Taxonomy" id="6337"/>
    <lineage>
        <taxon>Eukaryota</taxon>
        <taxon>Metazoa</taxon>
        <taxon>Ecdysozoa</taxon>
        <taxon>Nematoda</taxon>
        <taxon>Enoplea</taxon>
        <taxon>Dorylaimia</taxon>
        <taxon>Trichinellida</taxon>
        <taxon>Trichinellidae</taxon>
        <taxon>Trichinella</taxon>
    </lineage>
</organism>
<evidence type="ECO:0000313" key="2">
    <source>
        <dbReference type="EMBL" id="KRY85833.1"/>
    </source>
</evidence>
<comment type="caution">
    <text evidence="2">The sequence shown here is derived from an EMBL/GenBank/DDBJ whole genome shotgun (WGS) entry which is preliminary data.</text>
</comment>
<keyword evidence="1" id="KW-0812">Transmembrane</keyword>
<reference evidence="2 3" key="1">
    <citation type="submission" date="2015-01" db="EMBL/GenBank/DDBJ databases">
        <title>Evolution of Trichinella species and genotypes.</title>
        <authorList>
            <person name="Korhonen P.K."/>
            <person name="Edoardo P."/>
            <person name="Giuseppe L.R."/>
            <person name="Gasser R.B."/>
        </authorList>
    </citation>
    <scope>NUCLEOTIDE SEQUENCE [LARGE SCALE GENOMIC DNA]</scope>
    <source>
        <strain evidence="2">ISS470</strain>
    </source>
</reference>
<dbReference type="AlphaFoldDB" id="A0A0V1FIG3"/>
<protein>
    <submittedName>
        <fullName evidence="2">Uncharacterized protein</fullName>
    </submittedName>
</protein>
<proteinExistence type="predicted"/>
<evidence type="ECO:0000313" key="3">
    <source>
        <dbReference type="Proteomes" id="UP000054995"/>
    </source>
</evidence>
<name>A0A0V1FIG3_TRIPS</name>
<dbReference type="EMBL" id="JYDT01000082">
    <property type="protein sequence ID" value="KRY85833.1"/>
    <property type="molecule type" value="Genomic_DNA"/>
</dbReference>
<sequence>MCGEEIKLDKPQFGIGCIEVLKDRFIVWILFVLKLALPSFLRIWLFALMLRLGELFTYKTSPLLVCHPYIADVADS</sequence>
<keyword evidence="1" id="KW-0472">Membrane</keyword>
<evidence type="ECO:0000256" key="1">
    <source>
        <dbReference type="SAM" id="Phobius"/>
    </source>
</evidence>
<keyword evidence="3" id="KW-1185">Reference proteome</keyword>